<feature type="region of interest" description="Disordered" evidence="1">
    <location>
        <begin position="293"/>
        <end position="326"/>
    </location>
</feature>
<dbReference type="Proteomes" id="UP001303647">
    <property type="component" value="Unassembled WGS sequence"/>
</dbReference>
<feature type="region of interest" description="Disordered" evidence="1">
    <location>
        <begin position="219"/>
        <end position="251"/>
    </location>
</feature>
<feature type="region of interest" description="Disordered" evidence="1">
    <location>
        <begin position="18"/>
        <end position="44"/>
    </location>
</feature>
<feature type="compositionally biased region" description="Basic and acidic residues" evidence="1">
    <location>
        <begin position="23"/>
        <end position="37"/>
    </location>
</feature>
<dbReference type="InterPro" id="IPR018818">
    <property type="entry name" value="Stb3"/>
</dbReference>
<proteinExistence type="predicted"/>
<reference evidence="2" key="2">
    <citation type="submission" date="2023-05" db="EMBL/GenBank/DDBJ databases">
        <authorList>
            <consortium name="Lawrence Berkeley National Laboratory"/>
            <person name="Steindorff A."/>
            <person name="Hensen N."/>
            <person name="Bonometti L."/>
            <person name="Westerberg I."/>
            <person name="Brannstrom I.O."/>
            <person name="Guillou S."/>
            <person name="Cros-Aarteil S."/>
            <person name="Calhoun S."/>
            <person name="Haridas S."/>
            <person name="Kuo A."/>
            <person name="Mondo S."/>
            <person name="Pangilinan J."/>
            <person name="Riley R."/>
            <person name="Labutti K."/>
            <person name="Andreopoulos B."/>
            <person name="Lipzen A."/>
            <person name="Chen C."/>
            <person name="Yanf M."/>
            <person name="Daum C."/>
            <person name="Ng V."/>
            <person name="Clum A."/>
            <person name="Ohm R."/>
            <person name="Martin F."/>
            <person name="Silar P."/>
            <person name="Natvig D."/>
            <person name="Lalanne C."/>
            <person name="Gautier V."/>
            <person name="Ament-Velasquez S.L."/>
            <person name="Kruys A."/>
            <person name="Hutchinson M.I."/>
            <person name="Powell A.J."/>
            <person name="Barry K."/>
            <person name="Miller A.N."/>
            <person name="Grigoriev I.V."/>
            <person name="Debuchy R."/>
            <person name="Gladieux P."/>
            <person name="Thoren M.H."/>
            <person name="Johannesson H."/>
        </authorList>
    </citation>
    <scope>NUCLEOTIDE SEQUENCE</scope>
    <source>
        <strain evidence="2">CBS 359.72</strain>
    </source>
</reference>
<sequence length="413" mass="43742">MGRATSCCSQRTSTRRTVCTSRRNADTRVRRTADTSRSKSTSPRTVNMANMASAVRDIAMTSGRDNLTAVAARSVPVTTNPTDLPTPPNSISPSLPPHGLKAQLQRARLDSIDSDLDLLDGRGEQGAGLGSPPHDAAGAITPAMLAKFHLPEILLNHGPLPIRHVMGYLTTSVPGFAGIAPAKARRLVVAALEGKGSGNEGGGPDGDVEFMKVGWGRWDAKRRGQPPRESLSRQASPGAHPNSIPIIKTSGWNTDRSRLGANLGSSLGGFSAAFSHDDRFMDTDMDMMDHEADKMSLDGSGSASCSEAPDDDDMPRHNDDPEDATDDEDWAAVGAAALRASSYQARSNQRQSPFNNVHTFGGGIRSFSTGMARPPQLSAPPRNLNFPSPTSGVVAADAQEREAVEALLRLGSM</sequence>
<feature type="compositionally biased region" description="Polar residues" evidence="1">
    <location>
        <begin position="341"/>
        <end position="358"/>
    </location>
</feature>
<organism evidence="2 3">
    <name type="scientific">Corynascus novoguineensis</name>
    <dbReference type="NCBI Taxonomy" id="1126955"/>
    <lineage>
        <taxon>Eukaryota</taxon>
        <taxon>Fungi</taxon>
        <taxon>Dikarya</taxon>
        <taxon>Ascomycota</taxon>
        <taxon>Pezizomycotina</taxon>
        <taxon>Sordariomycetes</taxon>
        <taxon>Sordariomycetidae</taxon>
        <taxon>Sordariales</taxon>
        <taxon>Chaetomiaceae</taxon>
        <taxon>Corynascus</taxon>
    </lineage>
</organism>
<dbReference type="PANTHER" id="PTHR28164">
    <property type="entry name" value="PROTEIN STB3"/>
    <property type="match status" value="1"/>
</dbReference>
<dbReference type="Pfam" id="PF10330">
    <property type="entry name" value="Stb3"/>
    <property type="match status" value="1"/>
</dbReference>
<dbReference type="AlphaFoldDB" id="A0AAN7HMS0"/>
<evidence type="ECO:0000313" key="2">
    <source>
        <dbReference type="EMBL" id="KAK4245389.1"/>
    </source>
</evidence>
<dbReference type="PANTHER" id="PTHR28164:SF1">
    <property type="entry name" value="PROTEIN STB3"/>
    <property type="match status" value="1"/>
</dbReference>
<accession>A0AAN7HMS0</accession>
<dbReference type="EMBL" id="MU857702">
    <property type="protein sequence ID" value="KAK4245389.1"/>
    <property type="molecule type" value="Genomic_DNA"/>
</dbReference>
<reference evidence="2" key="1">
    <citation type="journal article" date="2023" name="Mol. Phylogenet. Evol.">
        <title>Genome-scale phylogeny and comparative genomics of the fungal order Sordariales.</title>
        <authorList>
            <person name="Hensen N."/>
            <person name="Bonometti L."/>
            <person name="Westerberg I."/>
            <person name="Brannstrom I.O."/>
            <person name="Guillou S."/>
            <person name="Cros-Aarteil S."/>
            <person name="Calhoun S."/>
            <person name="Haridas S."/>
            <person name="Kuo A."/>
            <person name="Mondo S."/>
            <person name="Pangilinan J."/>
            <person name="Riley R."/>
            <person name="LaButti K."/>
            <person name="Andreopoulos B."/>
            <person name="Lipzen A."/>
            <person name="Chen C."/>
            <person name="Yan M."/>
            <person name="Daum C."/>
            <person name="Ng V."/>
            <person name="Clum A."/>
            <person name="Steindorff A."/>
            <person name="Ohm R.A."/>
            <person name="Martin F."/>
            <person name="Silar P."/>
            <person name="Natvig D.O."/>
            <person name="Lalanne C."/>
            <person name="Gautier V."/>
            <person name="Ament-Velasquez S.L."/>
            <person name="Kruys A."/>
            <person name="Hutchinson M.I."/>
            <person name="Powell A.J."/>
            <person name="Barry K."/>
            <person name="Miller A.N."/>
            <person name="Grigoriev I.V."/>
            <person name="Debuchy R."/>
            <person name="Gladieux P."/>
            <person name="Hiltunen Thoren M."/>
            <person name="Johannesson H."/>
        </authorList>
    </citation>
    <scope>NUCLEOTIDE SEQUENCE</scope>
    <source>
        <strain evidence="2">CBS 359.72</strain>
    </source>
</reference>
<gene>
    <name evidence="2" type="ORF">C7999DRAFT_16382</name>
</gene>
<name>A0AAN7HMS0_9PEZI</name>
<evidence type="ECO:0000313" key="3">
    <source>
        <dbReference type="Proteomes" id="UP001303647"/>
    </source>
</evidence>
<keyword evidence="3" id="KW-1185">Reference proteome</keyword>
<protein>
    <submittedName>
        <fullName evidence="2">Sin3 binding protein-domain-containing protein</fullName>
    </submittedName>
</protein>
<feature type="region of interest" description="Disordered" evidence="1">
    <location>
        <begin position="341"/>
        <end position="382"/>
    </location>
</feature>
<dbReference type="GO" id="GO:0000432">
    <property type="term" value="P:positive regulation of transcription from RNA polymerase II promoter by glucose"/>
    <property type="evidence" value="ECO:0007669"/>
    <property type="project" value="TreeGrafter"/>
</dbReference>
<comment type="caution">
    <text evidence="2">The sequence shown here is derived from an EMBL/GenBank/DDBJ whole genome shotgun (WGS) entry which is preliminary data.</text>
</comment>
<evidence type="ECO:0000256" key="1">
    <source>
        <dbReference type="SAM" id="MobiDB-lite"/>
    </source>
</evidence>
<dbReference type="GO" id="GO:0043565">
    <property type="term" value="F:sequence-specific DNA binding"/>
    <property type="evidence" value="ECO:0007669"/>
    <property type="project" value="TreeGrafter"/>
</dbReference>
<dbReference type="GO" id="GO:0005634">
    <property type="term" value="C:nucleus"/>
    <property type="evidence" value="ECO:0007669"/>
    <property type="project" value="TreeGrafter"/>
</dbReference>